<feature type="binding site" description="axial binding residue" evidence="11">
    <location>
        <position position="248"/>
    </location>
    <ligand>
        <name>heme b</name>
        <dbReference type="ChEBI" id="CHEBI:60344"/>
        <label>1</label>
    </ligand>
    <ligandPart>
        <name>Fe</name>
        <dbReference type="ChEBI" id="CHEBI:18248"/>
    </ligandPart>
</feature>
<evidence type="ECO:0000259" key="16">
    <source>
        <dbReference type="PROSITE" id="PS50939"/>
    </source>
</evidence>
<gene>
    <name evidence="17" type="ORF">KI387_031940</name>
</gene>
<keyword evidence="5 14" id="KW-0732">Signal</keyword>
<dbReference type="OMA" id="FTHNQVY"/>
<protein>
    <recommendedName>
        <fullName evidence="10">Cytochrome b561 and DOMON domain-containing protein</fullName>
    </recommendedName>
</protein>
<dbReference type="AlphaFoldDB" id="A0AA38C1F2"/>
<keyword evidence="18" id="KW-1185">Reference proteome</keyword>
<dbReference type="PIRSF" id="PIRSF037471">
    <property type="entry name" value="UCP037471"/>
    <property type="match status" value="1"/>
</dbReference>
<evidence type="ECO:0000256" key="1">
    <source>
        <dbReference type="ARBA" id="ARBA00004141"/>
    </source>
</evidence>
<dbReference type="Pfam" id="PF04526">
    <property type="entry name" value="DUF568"/>
    <property type="match status" value="1"/>
</dbReference>
<feature type="binding site" description="axial binding residue" evidence="11">
    <location>
        <position position="281"/>
    </location>
    <ligand>
        <name>heme b</name>
        <dbReference type="ChEBI" id="CHEBI:60344"/>
        <label>1</label>
    </ligand>
    <ligandPart>
        <name>Fe</name>
        <dbReference type="ChEBI" id="CHEBI:18248"/>
    </ligandPart>
</feature>
<evidence type="ECO:0000313" key="17">
    <source>
        <dbReference type="EMBL" id="KAH9287823.1"/>
    </source>
</evidence>
<evidence type="ECO:0000256" key="9">
    <source>
        <dbReference type="ARBA" id="ARBA00053871"/>
    </source>
</evidence>
<comment type="subcellular location">
    <subcellularLocation>
        <location evidence="1">Membrane</location>
        <topology evidence="1">Multi-pass membrane protein</topology>
    </subcellularLocation>
</comment>
<evidence type="ECO:0000256" key="7">
    <source>
        <dbReference type="ARBA" id="ARBA00022989"/>
    </source>
</evidence>
<dbReference type="GO" id="GO:0016020">
    <property type="term" value="C:membrane"/>
    <property type="evidence" value="ECO:0007669"/>
    <property type="project" value="UniProtKB-SubCell"/>
</dbReference>
<sequence>MMGRFFFVLGVVVLLFRSNAAAQSSNSDCPLQFTSPSRAYAFCSSLVRLGATLSYTYNENNGSVDMAFKAAPAASGGWVGWGINPTAPQMVGTQALIAFRHSNGSTIVDTYDVKSKTAALNPSKISINVTDKSAVYESSSGKITIFASFILPSNETSVSHVWQVGSSVTSLSPGIHPTAQNNLNSLGTLNLKSGATSATPGVSSHQILKNRHGVLTVVSWGIMMPIGAMIARHAKTFKLADPAWFYLHAICQSSGYIIGVSGWAIGLKLGSYSKGVEQTSHRRIGIALFCLATLQVFALLLRPKKDHKLRIYWNVYHHSVGYSVIILSVINIYKGFDILAPEKKWKNAYVGVSLCLGGIAIILEVVTWIIFFHRKSTDSSKPVSEMNGNGNGYGNGRVNGNGSQSHV</sequence>
<keyword evidence="11" id="KW-0408">Iron</keyword>
<dbReference type="CDD" id="cd09629">
    <property type="entry name" value="DOMON_CIL1_like"/>
    <property type="match status" value="1"/>
</dbReference>
<comment type="function">
    <text evidence="9">May act as a catecholamine-responsive trans-membrane electron transporter.</text>
</comment>
<evidence type="ECO:0000256" key="5">
    <source>
        <dbReference type="ARBA" id="ARBA00022729"/>
    </source>
</evidence>
<dbReference type="CDD" id="cd08760">
    <property type="entry name" value="Cyt_b561_FRRS1_like"/>
    <property type="match status" value="1"/>
</dbReference>
<feature type="chain" id="PRO_5041296606" description="Cytochrome b561 and DOMON domain-containing protein" evidence="14">
    <location>
        <begin position="23"/>
        <end position="407"/>
    </location>
</feature>
<keyword evidence="4 11" id="KW-0479">Metal-binding</keyword>
<dbReference type="Proteomes" id="UP000824469">
    <property type="component" value="Unassembled WGS sequence"/>
</dbReference>
<name>A0AA38C1F2_TAXCH</name>
<reference evidence="17 18" key="1">
    <citation type="journal article" date="2021" name="Nat. Plants">
        <title>The Taxus genome provides insights into paclitaxel biosynthesis.</title>
        <authorList>
            <person name="Xiong X."/>
            <person name="Gou J."/>
            <person name="Liao Q."/>
            <person name="Li Y."/>
            <person name="Zhou Q."/>
            <person name="Bi G."/>
            <person name="Li C."/>
            <person name="Du R."/>
            <person name="Wang X."/>
            <person name="Sun T."/>
            <person name="Guo L."/>
            <person name="Liang H."/>
            <person name="Lu P."/>
            <person name="Wu Y."/>
            <person name="Zhang Z."/>
            <person name="Ro D.K."/>
            <person name="Shang Y."/>
            <person name="Huang S."/>
            <person name="Yan J."/>
        </authorList>
    </citation>
    <scope>NUCLEOTIDE SEQUENCE [LARGE SCALE GENOMIC DNA]</scope>
    <source>
        <strain evidence="17">Ta-2019</strain>
    </source>
</reference>
<dbReference type="SMART" id="SM00665">
    <property type="entry name" value="B561"/>
    <property type="match status" value="1"/>
</dbReference>
<feature type="transmembrane region" description="Helical" evidence="13">
    <location>
        <begin position="348"/>
        <end position="371"/>
    </location>
</feature>
<feature type="compositionally biased region" description="Gly residues" evidence="12">
    <location>
        <begin position="389"/>
        <end position="399"/>
    </location>
</feature>
<dbReference type="Gene3D" id="1.20.120.1770">
    <property type="match status" value="1"/>
</dbReference>
<feature type="transmembrane region" description="Helical" evidence="13">
    <location>
        <begin position="284"/>
        <end position="301"/>
    </location>
</feature>
<evidence type="ECO:0000256" key="14">
    <source>
        <dbReference type="SAM" id="SignalP"/>
    </source>
</evidence>
<evidence type="ECO:0000256" key="11">
    <source>
        <dbReference type="PIRSR" id="PIRSR037471-1"/>
    </source>
</evidence>
<keyword evidence="2 10" id="KW-0813">Transport</keyword>
<dbReference type="PANTHER" id="PTHR23130:SF199">
    <property type="entry name" value="CYTOCHROME B561 AND DOMON DOMAIN-CONTAINING PROTEIN"/>
    <property type="match status" value="1"/>
</dbReference>
<dbReference type="PROSITE" id="PS50939">
    <property type="entry name" value="CYTOCHROME_B561"/>
    <property type="match status" value="1"/>
</dbReference>
<dbReference type="InterPro" id="IPR017214">
    <property type="entry name" value="UCP037471"/>
</dbReference>
<keyword evidence="7 13" id="KW-1133">Transmembrane helix</keyword>
<feature type="domain" description="Cytochrome b561" evidence="16">
    <location>
        <begin position="172"/>
        <end position="372"/>
    </location>
</feature>
<feature type="signal peptide" evidence="14">
    <location>
        <begin position="1"/>
        <end position="22"/>
    </location>
</feature>
<dbReference type="PROSITE" id="PS50836">
    <property type="entry name" value="DOMON"/>
    <property type="match status" value="1"/>
</dbReference>
<dbReference type="InterPro" id="IPR006593">
    <property type="entry name" value="Cyt_b561/ferric_Rdtase_TM"/>
</dbReference>
<comment type="caution">
    <text evidence="17">The sequence shown here is derived from an EMBL/GenBank/DDBJ whole genome shotgun (WGS) entry which is preliminary data.</text>
</comment>
<dbReference type="Pfam" id="PF03188">
    <property type="entry name" value="Cytochrom_B561"/>
    <property type="match status" value="1"/>
</dbReference>
<feature type="binding site" description="axial binding residue" evidence="11">
    <location>
        <position position="212"/>
    </location>
    <ligand>
        <name>heme b</name>
        <dbReference type="ChEBI" id="CHEBI:60344"/>
        <label>1</label>
    </ligand>
    <ligandPart>
        <name>Fe</name>
        <dbReference type="ChEBI" id="CHEBI:18248"/>
    </ligandPart>
</feature>
<evidence type="ECO:0000256" key="10">
    <source>
        <dbReference type="PIRNR" id="PIRNR037471"/>
    </source>
</evidence>
<dbReference type="GO" id="GO:0046872">
    <property type="term" value="F:metal ion binding"/>
    <property type="evidence" value="ECO:0007669"/>
    <property type="project" value="UniProtKB-KW"/>
</dbReference>
<evidence type="ECO:0000256" key="6">
    <source>
        <dbReference type="ARBA" id="ARBA00022982"/>
    </source>
</evidence>
<evidence type="ECO:0000256" key="12">
    <source>
        <dbReference type="SAM" id="MobiDB-lite"/>
    </source>
</evidence>
<feature type="domain" description="DOMON" evidence="15">
    <location>
        <begin position="49"/>
        <end position="165"/>
    </location>
</feature>
<dbReference type="InterPro" id="IPR045265">
    <property type="entry name" value="AIR12_DOMON"/>
</dbReference>
<feature type="transmembrane region" description="Helical" evidence="13">
    <location>
        <begin position="313"/>
        <end position="336"/>
    </location>
</feature>
<evidence type="ECO:0000256" key="3">
    <source>
        <dbReference type="ARBA" id="ARBA00022692"/>
    </source>
</evidence>
<keyword evidence="8 10" id="KW-0472">Membrane</keyword>
<evidence type="ECO:0000256" key="8">
    <source>
        <dbReference type="ARBA" id="ARBA00023136"/>
    </source>
</evidence>
<organism evidence="17 18">
    <name type="scientific">Taxus chinensis</name>
    <name type="common">Chinese yew</name>
    <name type="synonym">Taxus wallichiana var. chinensis</name>
    <dbReference type="NCBI Taxonomy" id="29808"/>
    <lineage>
        <taxon>Eukaryota</taxon>
        <taxon>Viridiplantae</taxon>
        <taxon>Streptophyta</taxon>
        <taxon>Embryophyta</taxon>
        <taxon>Tracheophyta</taxon>
        <taxon>Spermatophyta</taxon>
        <taxon>Pinopsida</taxon>
        <taxon>Pinidae</taxon>
        <taxon>Conifers II</taxon>
        <taxon>Cupressales</taxon>
        <taxon>Taxaceae</taxon>
        <taxon>Taxus</taxon>
    </lineage>
</organism>
<feature type="transmembrane region" description="Helical" evidence="13">
    <location>
        <begin position="243"/>
        <end position="264"/>
    </location>
</feature>
<keyword evidence="3 13" id="KW-0812">Transmembrane</keyword>
<evidence type="ECO:0000259" key="15">
    <source>
        <dbReference type="PROSITE" id="PS50836"/>
    </source>
</evidence>
<accession>A0AA38C1F2</accession>
<dbReference type="InterPro" id="IPR005018">
    <property type="entry name" value="DOMON_domain"/>
</dbReference>
<keyword evidence="6 10" id="KW-0249">Electron transport</keyword>
<comment type="cofactor">
    <cofactor evidence="10">
        <name>heme b</name>
        <dbReference type="ChEBI" id="CHEBI:60344"/>
    </cofactor>
    <text evidence="10">Binds 2 heme b groups non-covalently.</text>
</comment>
<evidence type="ECO:0000256" key="13">
    <source>
        <dbReference type="SAM" id="Phobius"/>
    </source>
</evidence>
<feature type="transmembrane region" description="Helical" evidence="13">
    <location>
        <begin position="213"/>
        <end position="231"/>
    </location>
</feature>
<evidence type="ECO:0000256" key="4">
    <source>
        <dbReference type="ARBA" id="ARBA00022723"/>
    </source>
</evidence>
<feature type="region of interest" description="Disordered" evidence="12">
    <location>
        <begin position="378"/>
        <end position="407"/>
    </location>
</feature>
<feature type="binding site" description="axial binding residue" evidence="11">
    <location>
        <position position="317"/>
    </location>
    <ligand>
        <name>heme b</name>
        <dbReference type="ChEBI" id="CHEBI:60344"/>
        <label>1</label>
    </ligand>
    <ligandPart>
        <name>Fe</name>
        <dbReference type="ChEBI" id="CHEBI:18248"/>
    </ligandPart>
</feature>
<proteinExistence type="predicted"/>
<dbReference type="EMBL" id="JAHRHJ020003813">
    <property type="protein sequence ID" value="KAH9287823.1"/>
    <property type="molecule type" value="Genomic_DNA"/>
</dbReference>
<dbReference type="FunFam" id="1.20.120.1770:FF:000007">
    <property type="entry name" value="Cytochrome b561 and DOMON domain-containing protein"/>
    <property type="match status" value="1"/>
</dbReference>
<evidence type="ECO:0000313" key="18">
    <source>
        <dbReference type="Proteomes" id="UP000824469"/>
    </source>
</evidence>
<dbReference type="PANTHER" id="PTHR23130">
    <property type="entry name" value="CYTOCHROME B561 AND DOMON DOMAIN-CONTAINING PROTEIN"/>
    <property type="match status" value="1"/>
</dbReference>
<evidence type="ECO:0000256" key="2">
    <source>
        <dbReference type="ARBA" id="ARBA00022448"/>
    </source>
</evidence>